<feature type="region of interest" description="Disordered" evidence="1">
    <location>
        <begin position="34"/>
        <end position="56"/>
    </location>
</feature>
<organism evidence="2 3">
    <name type="scientific">Enemella evansiae</name>
    <dbReference type="NCBI Taxonomy" id="2016499"/>
    <lineage>
        <taxon>Bacteria</taxon>
        <taxon>Bacillati</taxon>
        <taxon>Actinomycetota</taxon>
        <taxon>Actinomycetes</taxon>
        <taxon>Propionibacteriales</taxon>
        <taxon>Propionibacteriaceae</taxon>
        <taxon>Enemella</taxon>
    </lineage>
</organism>
<reference evidence="2 3" key="1">
    <citation type="submission" date="2017-07" db="EMBL/GenBank/DDBJ databases">
        <title>Draft whole genome sequences of clinical Proprionibacteriaceae strains.</title>
        <authorList>
            <person name="Bernier A.-M."/>
            <person name="Bernard K."/>
            <person name="Domingo M.-C."/>
        </authorList>
    </citation>
    <scope>NUCLEOTIDE SEQUENCE [LARGE SCALE GENOMIC DNA]</scope>
    <source>
        <strain evidence="2 3">NML 030167</strain>
    </source>
</reference>
<dbReference type="AlphaFoldDB" id="A0A255GF96"/>
<protein>
    <submittedName>
        <fullName evidence="2">Uncharacterized protein</fullName>
    </submittedName>
</protein>
<name>A0A255GF96_9ACTN</name>
<evidence type="ECO:0000256" key="1">
    <source>
        <dbReference type="SAM" id="MobiDB-lite"/>
    </source>
</evidence>
<gene>
    <name evidence="2" type="ORF">CGZ94_12665</name>
</gene>
<comment type="caution">
    <text evidence="2">The sequence shown here is derived from an EMBL/GenBank/DDBJ whole genome shotgun (WGS) entry which is preliminary data.</text>
</comment>
<accession>A0A255GF96</accession>
<keyword evidence="3" id="KW-1185">Reference proteome</keyword>
<feature type="compositionally biased region" description="Basic and acidic residues" evidence="1">
    <location>
        <begin position="37"/>
        <end position="56"/>
    </location>
</feature>
<evidence type="ECO:0000313" key="2">
    <source>
        <dbReference type="EMBL" id="OYO12983.1"/>
    </source>
</evidence>
<dbReference type="Proteomes" id="UP000215896">
    <property type="component" value="Unassembled WGS sequence"/>
</dbReference>
<sequence>MAPVWKFLGIAGLVSVAAGGVLVARDERARRAYTPDQVRERLHERATEGRPDGDQS</sequence>
<proteinExistence type="predicted"/>
<evidence type="ECO:0000313" key="3">
    <source>
        <dbReference type="Proteomes" id="UP000215896"/>
    </source>
</evidence>
<dbReference type="EMBL" id="NMVO01000014">
    <property type="protein sequence ID" value="OYO12983.1"/>
    <property type="molecule type" value="Genomic_DNA"/>
</dbReference>